<keyword evidence="1" id="KW-1133">Transmembrane helix</keyword>
<sequence length="199" mass="21851">MRGYSRAWVLLRGPSYVQEKQMSNQTETSVDLVDAVREQTREYTGGEDIPLRGYTKVLAGYSTLVTVAVIAAVVTGRRLPERLSGQDLVVLALGTHKLSRTVTKDAVTSPIRAPFTRYKEQGGPAEVMEEVRGPSNSLRHSLGELLSCPFCFDMWVATFFTIGMVFAPRPTRLVAGLFAALAGADFLQFAYAKAQQSVE</sequence>
<dbReference type="Proteomes" id="UP000042997">
    <property type="component" value="Unassembled WGS sequence"/>
</dbReference>
<dbReference type="EMBL" id="CCSD01000111">
    <property type="protein sequence ID" value="CDZ92364.1"/>
    <property type="molecule type" value="Genomic_DNA"/>
</dbReference>
<gene>
    <name evidence="2" type="ORF">RHRU231_950014</name>
</gene>
<evidence type="ECO:0008006" key="4">
    <source>
        <dbReference type="Google" id="ProtNLM"/>
    </source>
</evidence>
<evidence type="ECO:0000256" key="1">
    <source>
        <dbReference type="SAM" id="Phobius"/>
    </source>
</evidence>
<reference evidence="2 3" key="1">
    <citation type="journal article" date="2014" name="Genome Announc.">
        <title>Draft Genome Sequence of Propane- and Butane-Oxidizing Actinobacterium Rhodococcus ruber IEGM 231.</title>
        <authorList>
            <person name="Ivshina I.B."/>
            <person name="Kuyukina M.S."/>
            <person name="Krivoruchko A.V."/>
            <person name="Barbe V."/>
            <person name="Fischer C."/>
        </authorList>
    </citation>
    <scope>NUCLEOTIDE SEQUENCE [LARGE SCALE GENOMIC DNA]</scope>
</reference>
<dbReference type="Pfam" id="PF07098">
    <property type="entry name" value="DUF1360"/>
    <property type="match status" value="1"/>
</dbReference>
<organism evidence="2 3">
    <name type="scientific">Rhodococcus ruber</name>
    <dbReference type="NCBI Taxonomy" id="1830"/>
    <lineage>
        <taxon>Bacteria</taxon>
        <taxon>Bacillati</taxon>
        <taxon>Actinomycetota</taxon>
        <taxon>Actinomycetes</taxon>
        <taxon>Mycobacteriales</taxon>
        <taxon>Nocardiaceae</taxon>
        <taxon>Rhodococcus</taxon>
    </lineage>
</organism>
<dbReference type="InterPro" id="IPR010773">
    <property type="entry name" value="Mycophage_PG1_Gp7"/>
</dbReference>
<proteinExistence type="predicted"/>
<evidence type="ECO:0000313" key="3">
    <source>
        <dbReference type="Proteomes" id="UP000042997"/>
    </source>
</evidence>
<evidence type="ECO:0000313" key="2">
    <source>
        <dbReference type="EMBL" id="CDZ92364.1"/>
    </source>
</evidence>
<protein>
    <recommendedName>
        <fullName evidence="4">DUF1360 domain-containing protein</fullName>
    </recommendedName>
</protein>
<dbReference type="AlphaFoldDB" id="A0A098BUF4"/>
<feature type="transmembrane region" description="Helical" evidence="1">
    <location>
        <begin position="58"/>
        <end position="76"/>
    </location>
</feature>
<name>A0A098BUF4_9NOCA</name>
<keyword evidence="1" id="KW-0472">Membrane</keyword>
<keyword evidence="1" id="KW-0812">Transmembrane</keyword>
<accession>A0A098BUF4</accession>
<dbReference type="eggNOG" id="ENOG5031MWT">
    <property type="taxonomic scope" value="Bacteria"/>
</dbReference>